<comment type="caution">
    <text evidence="4">The sequence shown here is derived from an EMBL/GenBank/DDBJ whole genome shotgun (WGS) entry which is preliminary data.</text>
</comment>
<dbReference type="InterPro" id="IPR001647">
    <property type="entry name" value="HTH_TetR"/>
</dbReference>
<dbReference type="OrthoDB" id="66596at2"/>
<gene>
    <name evidence="4" type="ORF">CBF36_04535</name>
</gene>
<dbReference type="Gene3D" id="1.10.357.10">
    <property type="entry name" value="Tetracycline Repressor, domain 2"/>
    <property type="match status" value="1"/>
</dbReference>
<reference evidence="4 5" key="1">
    <citation type="submission" date="2017-05" db="EMBL/GenBank/DDBJ databases">
        <title>Vagococcus spp. assemblies.</title>
        <authorList>
            <person name="Gulvik C.A."/>
        </authorList>
    </citation>
    <scope>NUCLEOTIDE SEQUENCE [LARGE SCALE GENOMIC DNA]</scope>
    <source>
        <strain evidence="4 5">SS1994</strain>
    </source>
</reference>
<dbReference type="PROSITE" id="PS50977">
    <property type="entry name" value="HTH_TETR_2"/>
    <property type="match status" value="1"/>
</dbReference>
<accession>A0A429ZM63</accession>
<evidence type="ECO:0000313" key="4">
    <source>
        <dbReference type="EMBL" id="RST94800.1"/>
    </source>
</evidence>
<keyword evidence="1 2" id="KW-0238">DNA-binding</keyword>
<evidence type="ECO:0000313" key="5">
    <source>
        <dbReference type="Proteomes" id="UP000288490"/>
    </source>
</evidence>
<dbReference type="GO" id="GO:0003677">
    <property type="term" value="F:DNA binding"/>
    <property type="evidence" value="ECO:0007669"/>
    <property type="project" value="UniProtKB-UniRule"/>
</dbReference>
<keyword evidence="5" id="KW-1185">Reference proteome</keyword>
<dbReference type="InterPro" id="IPR009057">
    <property type="entry name" value="Homeodomain-like_sf"/>
</dbReference>
<feature type="DNA-binding region" description="H-T-H motif" evidence="2">
    <location>
        <begin position="45"/>
        <end position="64"/>
    </location>
</feature>
<dbReference type="SUPFAM" id="SSF46689">
    <property type="entry name" value="Homeodomain-like"/>
    <property type="match status" value="1"/>
</dbReference>
<protein>
    <recommendedName>
        <fullName evidence="3">HTH tetR-type domain-containing protein</fullName>
    </recommendedName>
</protein>
<dbReference type="AlphaFoldDB" id="A0A429ZM63"/>
<evidence type="ECO:0000259" key="3">
    <source>
        <dbReference type="PROSITE" id="PS50977"/>
    </source>
</evidence>
<evidence type="ECO:0000256" key="2">
    <source>
        <dbReference type="PROSITE-ProRule" id="PRU00335"/>
    </source>
</evidence>
<proteinExistence type="predicted"/>
<organism evidence="4 5">
    <name type="scientific">Vagococcus bubulae</name>
    <dbReference type="NCBI Taxonomy" id="1977868"/>
    <lineage>
        <taxon>Bacteria</taxon>
        <taxon>Bacillati</taxon>
        <taxon>Bacillota</taxon>
        <taxon>Bacilli</taxon>
        <taxon>Lactobacillales</taxon>
        <taxon>Enterococcaceae</taxon>
        <taxon>Vagococcus</taxon>
    </lineage>
</organism>
<name>A0A429ZM63_9ENTE</name>
<dbReference type="EMBL" id="NGJT01000006">
    <property type="protein sequence ID" value="RST94800.1"/>
    <property type="molecule type" value="Genomic_DNA"/>
</dbReference>
<dbReference type="Proteomes" id="UP000288490">
    <property type="component" value="Unassembled WGS sequence"/>
</dbReference>
<sequence length="205" mass="23819">MQCSYYKHFKNKGEIFMARKKTITREHILAAVYEVVSTEGFSGFTARNIANKMKTSTQPIYLEFKNMDELRNVFIDRVTAGLRNEVYERRFTDDCIVDLTINYVKFASENSVFYKSLFVDNHESGEKLNKFSHDLFFEKVNSDEKYSKLSTEVKEAIFTNCWVMSVGLSSLAASKRANPTNEELEHMIKNMINMSIEHPDVTLTR</sequence>
<feature type="domain" description="HTH tetR-type" evidence="3">
    <location>
        <begin position="22"/>
        <end position="82"/>
    </location>
</feature>
<evidence type="ECO:0000256" key="1">
    <source>
        <dbReference type="ARBA" id="ARBA00023125"/>
    </source>
</evidence>